<comment type="caution">
    <text evidence="2">The sequence shown here is derived from an EMBL/GenBank/DDBJ whole genome shotgun (WGS) entry which is preliminary data.</text>
</comment>
<dbReference type="Proteomes" id="UP001148482">
    <property type="component" value="Unassembled WGS sequence"/>
</dbReference>
<name>A0A9X3CXJ3_9FLAO</name>
<protein>
    <submittedName>
        <fullName evidence="2">Uncharacterized protein</fullName>
    </submittedName>
</protein>
<evidence type="ECO:0000256" key="1">
    <source>
        <dbReference type="SAM" id="Phobius"/>
    </source>
</evidence>
<feature type="transmembrane region" description="Helical" evidence="1">
    <location>
        <begin position="12"/>
        <end position="31"/>
    </location>
</feature>
<reference evidence="2" key="1">
    <citation type="submission" date="2022-11" db="EMBL/GenBank/DDBJ databases">
        <title>Salinimicrobium profundisediminis sp. nov., isolated from deep-sea sediment of the Mariana Trench.</title>
        <authorList>
            <person name="Fu H."/>
        </authorList>
    </citation>
    <scope>NUCLEOTIDE SEQUENCE</scope>
    <source>
        <strain evidence="2">MT39</strain>
    </source>
</reference>
<keyword evidence="1" id="KW-1133">Transmembrane helix</keyword>
<keyword evidence="3" id="KW-1185">Reference proteome</keyword>
<dbReference type="RefSeq" id="WP_266069594.1">
    <property type="nucleotide sequence ID" value="NZ_JAPJDA010000013.1"/>
</dbReference>
<evidence type="ECO:0000313" key="2">
    <source>
        <dbReference type="EMBL" id="MCX2838323.1"/>
    </source>
</evidence>
<organism evidence="2 3">
    <name type="scientific">Salinimicrobium profundisediminis</name>
    <dbReference type="NCBI Taxonomy" id="2994553"/>
    <lineage>
        <taxon>Bacteria</taxon>
        <taxon>Pseudomonadati</taxon>
        <taxon>Bacteroidota</taxon>
        <taxon>Flavobacteriia</taxon>
        <taxon>Flavobacteriales</taxon>
        <taxon>Flavobacteriaceae</taxon>
        <taxon>Salinimicrobium</taxon>
    </lineage>
</organism>
<keyword evidence="1" id="KW-0812">Transmembrane</keyword>
<dbReference type="AlphaFoldDB" id="A0A9X3CXJ3"/>
<gene>
    <name evidence="2" type="ORF">OQ279_09180</name>
</gene>
<keyword evidence="1" id="KW-0472">Membrane</keyword>
<evidence type="ECO:0000313" key="3">
    <source>
        <dbReference type="Proteomes" id="UP001148482"/>
    </source>
</evidence>
<sequence length="75" mass="8759">MDFKRERDANKRLWCLIFASIVIVELGWWIAEEVFCEPVIEVDSKGEKEISPNDSFFVGFQDEFQGLFILASQKL</sequence>
<accession>A0A9X3CXJ3</accession>
<proteinExistence type="predicted"/>
<dbReference type="EMBL" id="JAPJDA010000013">
    <property type="protein sequence ID" value="MCX2838323.1"/>
    <property type="molecule type" value="Genomic_DNA"/>
</dbReference>